<evidence type="ECO:0000256" key="1">
    <source>
        <dbReference type="SAM" id="MobiDB-lite"/>
    </source>
</evidence>
<feature type="compositionally biased region" description="Polar residues" evidence="1">
    <location>
        <begin position="331"/>
        <end position="340"/>
    </location>
</feature>
<name>A9NW68_PICSI</name>
<dbReference type="InterPro" id="IPR058942">
    <property type="entry name" value="AT3G52170-like"/>
</dbReference>
<organism evidence="3">
    <name type="scientific">Picea sitchensis</name>
    <name type="common">Sitka spruce</name>
    <name type="synonym">Pinus sitchensis</name>
    <dbReference type="NCBI Taxonomy" id="3332"/>
    <lineage>
        <taxon>Eukaryota</taxon>
        <taxon>Viridiplantae</taxon>
        <taxon>Streptophyta</taxon>
        <taxon>Embryophyta</taxon>
        <taxon>Tracheophyta</taxon>
        <taxon>Spermatophyta</taxon>
        <taxon>Pinopsida</taxon>
        <taxon>Pinidae</taxon>
        <taxon>Conifers I</taxon>
        <taxon>Pinales</taxon>
        <taxon>Pinaceae</taxon>
        <taxon>Picea</taxon>
    </lineage>
</organism>
<feature type="region of interest" description="Disordered" evidence="1">
    <location>
        <begin position="251"/>
        <end position="340"/>
    </location>
</feature>
<dbReference type="EMBL" id="EF085576">
    <property type="protein sequence ID" value="ABK24879.1"/>
    <property type="molecule type" value="mRNA"/>
</dbReference>
<dbReference type="AlphaFoldDB" id="A9NW68"/>
<feature type="compositionally biased region" description="Basic and acidic residues" evidence="1">
    <location>
        <begin position="296"/>
        <end position="308"/>
    </location>
</feature>
<dbReference type="PANTHER" id="PTHR34568">
    <property type="entry name" value="RRM DOMAIN-CONTAINING PROTEIN"/>
    <property type="match status" value="1"/>
</dbReference>
<feature type="compositionally biased region" description="Polar residues" evidence="1">
    <location>
        <begin position="254"/>
        <end position="278"/>
    </location>
</feature>
<reference evidence="3" key="1">
    <citation type="journal article" date="2008" name="BMC Genomics">
        <title>A conifer genomics resource of 200,000 spruce (Picea spp.) ESTs and 6,464 high-quality, sequence-finished full-length cDNAs for Sitka spruce (Picea sitchensis).</title>
        <authorList>
            <person name="Ralph S.G."/>
            <person name="Chun H.J."/>
            <person name="Kolosova N."/>
            <person name="Cooper D."/>
            <person name="Oddy C."/>
            <person name="Ritland C.E."/>
            <person name="Kirkpatrick R."/>
            <person name="Moore R."/>
            <person name="Barber S."/>
            <person name="Holt R.A."/>
            <person name="Jones S.J."/>
            <person name="Marra M.A."/>
            <person name="Douglas C.J."/>
            <person name="Ritland K."/>
            <person name="Bohlmann J."/>
        </authorList>
    </citation>
    <scope>NUCLEOTIDE SEQUENCE</scope>
    <source>
        <tissue evidence="3">Bark</tissue>
    </source>
</reference>
<feature type="domain" description="AT3G52170-like helix-turn-helix" evidence="2">
    <location>
        <begin position="59"/>
        <end position="107"/>
    </location>
</feature>
<protein>
    <recommendedName>
        <fullName evidence="2">AT3G52170-like helix-turn-helix domain-containing protein</fullName>
    </recommendedName>
</protein>
<proteinExistence type="evidence at transcript level"/>
<dbReference type="PANTHER" id="PTHR34568:SF1">
    <property type="entry name" value="DNA BINDING PROTEIN"/>
    <property type="match status" value="1"/>
</dbReference>
<dbReference type="InterPro" id="IPR058941">
    <property type="entry name" value="HTH_AT3G52170-like"/>
</dbReference>
<evidence type="ECO:0000313" key="3">
    <source>
        <dbReference type="EMBL" id="ABK24879.1"/>
    </source>
</evidence>
<accession>A9NW68</accession>
<dbReference type="Pfam" id="PF25896">
    <property type="entry name" value="HTH_AT3G52170"/>
    <property type="match status" value="1"/>
</dbReference>
<sequence length="363" mass="40828">MAFRMQVGRSTVRFRGSISCSALRREPMQGVKIGWVGRSFTMAAPVDGTVCQKDGKKRKKEERRIMVESFVQKYRSANGGKFPRLGFTHKEVGGCFYIIREIMQEMIHEHKASENLDKVGFSGKQTRVHDLKPISVAMSKTTGEDVEQSNILASEVENNQEVLPHREHQNVHATDVRLICDSNDQTVIMQENHLDEESKGTSIKSNSVEPMRAIPEKVLHEKEQDSNVVGEQQLPSTNADKQQKLMEFEIPTPDFSQNVSIESQSETSKNLTSSVGTEDSNDKTRQATSFSVPERSQGERPGYKRESTGDDCNSVKLEGDTVGTHRASGNFKGSESSQQLQENTFWGNVKAFTKDIFSFWKKI</sequence>
<evidence type="ECO:0000259" key="2">
    <source>
        <dbReference type="Pfam" id="PF25896"/>
    </source>
</evidence>